<dbReference type="PANTHER" id="PTHR12266">
    <property type="entry name" value="NA+/CA2+ K+ INDEPENDENT EXCHANGER"/>
    <property type="match status" value="1"/>
</dbReference>
<proteinExistence type="predicted"/>
<evidence type="ECO:0008006" key="5">
    <source>
        <dbReference type="Google" id="ProtNLM"/>
    </source>
</evidence>
<name>A0A5J5DG33_9PERO</name>
<organism evidence="3 4">
    <name type="scientific">Etheostoma spectabile</name>
    <name type="common">orangethroat darter</name>
    <dbReference type="NCBI Taxonomy" id="54343"/>
    <lineage>
        <taxon>Eukaryota</taxon>
        <taxon>Metazoa</taxon>
        <taxon>Chordata</taxon>
        <taxon>Craniata</taxon>
        <taxon>Vertebrata</taxon>
        <taxon>Euteleostomi</taxon>
        <taxon>Actinopterygii</taxon>
        <taxon>Neopterygii</taxon>
        <taxon>Teleostei</taxon>
        <taxon>Neoteleostei</taxon>
        <taxon>Acanthomorphata</taxon>
        <taxon>Eupercaria</taxon>
        <taxon>Perciformes</taxon>
        <taxon>Percoidei</taxon>
        <taxon>Percidae</taxon>
        <taxon>Etheostomatinae</taxon>
        <taxon>Etheostoma</taxon>
    </lineage>
</organism>
<feature type="transmembrane region" description="Helical" evidence="2">
    <location>
        <begin position="57"/>
        <end position="76"/>
    </location>
</feature>
<gene>
    <name evidence="3" type="ORF">FQN60_017742</name>
</gene>
<dbReference type="GO" id="GO:0005432">
    <property type="term" value="F:calcium:sodium antiporter activity"/>
    <property type="evidence" value="ECO:0007669"/>
    <property type="project" value="TreeGrafter"/>
</dbReference>
<sequence length="84" mass="9260">MLFGVGLGCLVQMVNSHSYVQFEAEGLLTWILAGSLGVSLVLSFVIVPLCRFHLGRAYGIFLIVFYAIFLLIALLTEFGKIHIV</sequence>
<evidence type="ECO:0000256" key="1">
    <source>
        <dbReference type="ARBA" id="ARBA00022448"/>
    </source>
</evidence>
<keyword evidence="2" id="KW-0472">Membrane</keyword>
<dbReference type="GO" id="GO:0016020">
    <property type="term" value="C:membrane"/>
    <property type="evidence" value="ECO:0007669"/>
    <property type="project" value="TreeGrafter"/>
</dbReference>
<keyword evidence="4" id="KW-1185">Reference proteome</keyword>
<dbReference type="GO" id="GO:0006874">
    <property type="term" value="P:intracellular calcium ion homeostasis"/>
    <property type="evidence" value="ECO:0007669"/>
    <property type="project" value="TreeGrafter"/>
</dbReference>
<accession>A0A5J5DG33</accession>
<dbReference type="Proteomes" id="UP000327493">
    <property type="component" value="Chromosome 5"/>
</dbReference>
<dbReference type="AlphaFoldDB" id="A0A5J5DG33"/>
<evidence type="ECO:0000313" key="3">
    <source>
        <dbReference type="EMBL" id="KAA8592287.1"/>
    </source>
</evidence>
<feature type="transmembrane region" description="Helical" evidence="2">
    <location>
        <begin position="26"/>
        <end position="50"/>
    </location>
</feature>
<evidence type="ECO:0000256" key="2">
    <source>
        <dbReference type="SAM" id="Phobius"/>
    </source>
</evidence>
<keyword evidence="2" id="KW-0812">Transmembrane</keyword>
<dbReference type="InterPro" id="IPR051359">
    <property type="entry name" value="CaCA_antiporter"/>
</dbReference>
<reference evidence="3 4" key="1">
    <citation type="submission" date="2019-08" db="EMBL/GenBank/DDBJ databases">
        <title>A chromosome-level genome assembly, high-density linkage maps, and genome scans reveal the genomic architecture of hybrid incompatibilities underlying speciation via character displacement in darters (Percidae: Etheostominae).</title>
        <authorList>
            <person name="Moran R.L."/>
            <person name="Catchen J.M."/>
            <person name="Fuller R.C."/>
        </authorList>
    </citation>
    <scope>NUCLEOTIDE SEQUENCE [LARGE SCALE GENOMIC DNA]</scope>
    <source>
        <strain evidence="3">EspeVRDwgs_2016</strain>
        <tissue evidence="3">Muscle</tissue>
    </source>
</reference>
<dbReference type="EMBL" id="VOFY01000005">
    <property type="protein sequence ID" value="KAA8592287.1"/>
    <property type="molecule type" value="Genomic_DNA"/>
</dbReference>
<protein>
    <recommendedName>
        <fullName evidence="5">Sodium/calcium exchanger membrane region domain-containing protein</fullName>
    </recommendedName>
</protein>
<evidence type="ECO:0000313" key="4">
    <source>
        <dbReference type="Proteomes" id="UP000327493"/>
    </source>
</evidence>
<dbReference type="PANTHER" id="PTHR12266:SF0">
    <property type="entry name" value="MITOCHONDRIAL SODIUM_CALCIUM EXCHANGER PROTEIN"/>
    <property type="match status" value="1"/>
</dbReference>
<dbReference type="GO" id="GO:0099093">
    <property type="term" value="P:calcium export from the mitochondrion"/>
    <property type="evidence" value="ECO:0007669"/>
    <property type="project" value="TreeGrafter"/>
</dbReference>
<keyword evidence="2" id="KW-1133">Transmembrane helix</keyword>
<keyword evidence="1" id="KW-0813">Transport</keyword>
<comment type="caution">
    <text evidence="3">The sequence shown here is derived from an EMBL/GenBank/DDBJ whole genome shotgun (WGS) entry which is preliminary data.</text>
</comment>